<reference evidence="2 3" key="1">
    <citation type="journal article" date="2013" name="Genome Biol.">
        <title>The genome sequence of the most widely cultivated cacao type and its use to identify candidate genes regulating pod color.</title>
        <authorList>
            <person name="Motamayor J.C."/>
            <person name="Mockaitis K."/>
            <person name="Schmutz J."/>
            <person name="Haiminen N."/>
            <person name="Iii D.L."/>
            <person name="Cornejo O."/>
            <person name="Findley S.D."/>
            <person name="Zheng P."/>
            <person name="Utro F."/>
            <person name="Royaert S."/>
            <person name="Saski C."/>
            <person name="Jenkins J."/>
            <person name="Podicheti R."/>
            <person name="Zhao M."/>
            <person name="Scheffler B.E."/>
            <person name="Stack J.C."/>
            <person name="Feltus F.A."/>
            <person name="Mustiga G.M."/>
            <person name="Amores F."/>
            <person name="Phillips W."/>
            <person name="Marelli J.P."/>
            <person name="May G.D."/>
            <person name="Shapiro H."/>
            <person name="Ma J."/>
            <person name="Bustamante C.D."/>
            <person name="Schnell R.J."/>
            <person name="Main D."/>
            <person name="Gilbert D."/>
            <person name="Parida L."/>
            <person name="Kuhn D.N."/>
        </authorList>
    </citation>
    <scope>NUCLEOTIDE SEQUENCE [LARGE SCALE GENOMIC DNA]</scope>
    <source>
        <strain evidence="3">cv. Matina 1-6</strain>
    </source>
</reference>
<dbReference type="AlphaFoldDB" id="A0A061FPU0"/>
<keyword evidence="2" id="KW-0808">Transferase</keyword>
<dbReference type="InterPro" id="IPR043502">
    <property type="entry name" value="DNA/RNA_pol_sf"/>
</dbReference>
<organism evidence="2 3">
    <name type="scientific">Theobroma cacao</name>
    <name type="common">Cacao</name>
    <name type="synonym">Cocoa</name>
    <dbReference type="NCBI Taxonomy" id="3641"/>
    <lineage>
        <taxon>Eukaryota</taxon>
        <taxon>Viridiplantae</taxon>
        <taxon>Streptophyta</taxon>
        <taxon>Embryophyta</taxon>
        <taxon>Tracheophyta</taxon>
        <taxon>Spermatophyta</taxon>
        <taxon>Magnoliopsida</taxon>
        <taxon>eudicotyledons</taxon>
        <taxon>Gunneridae</taxon>
        <taxon>Pentapetalae</taxon>
        <taxon>rosids</taxon>
        <taxon>malvids</taxon>
        <taxon>Malvales</taxon>
        <taxon>Malvaceae</taxon>
        <taxon>Byttnerioideae</taxon>
        <taxon>Theobroma</taxon>
    </lineage>
</organism>
<dbReference type="PANTHER" id="PTHR43383:SF2">
    <property type="entry name" value="AMIDOHYDROLASE 2 FAMILY PROTEIN"/>
    <property type="match status" value="1"/>
</dbReference>
<accession>A0A061FPU0</accession>
<dbReference type="STRING" id="3641.A0A061FPU0"/>
<dbReference type="PANTHER" id="PTHR43383">
    <property type="entry name" value="NODULIN 6"/>
    <property type="match status" value="1"/>
</dbReference>
<keyword evidence="3" id="KW-1185">Reference proteome</keyword>
<name>A0A061FPU0_THECC</name>
<dbReference type="GO" id="GO:0016301">
    <property type="term" value="F:kinase activity"/>
    <property type="evidence" value="ECO:0007669"/>
    <property type="project" value="UniProtKB-KW"/>
</dbReference>
<evidence type="ECO:0000259" key="1">
    <source>
        <dbReference type="Pfam" id="PF07727"/>
    </source>
</evidence>
<gene>
    <name evidence="2" type="ORF">TCM_043774</name>
</gene>
<dbReference type="InParanoid" id="A0A061FPU0"/>
<dbReference type="Gramene" id="EOY19086">
    <property type="protein sequence ID" value="EOY19086"/>
    <property type="gene ID" value="TCM_043774"/>
</dbReference>
<dbReference type="eggNOG" id="KOG0017">
    <property type="taxonomic scope" value="Eukaryota"/>
</dbReference>
<proteinExistence type="predicted"/>
<dbReference type="Pfam" id="PF07727">
    <property type="entry name" value="RVT_2"/>
    <property type="match status" value="1"/>
</dbReference>
<evidence type="ECO:0000313" key="3">
    <source>
        <dbReference type="Proteomes" id="UP000026915"/>
    </source>
</evidence>
<dbReference type="EMBL" id="CM001888">
    <property type="protein sequence ID" value="EOY19086.1"/>
    <property type="molecule type" value="Genomic_DNA"/>
</dbReference>
<dbReference type="SUPFAM" id="SSF56672">
    <property type="entry name" value="DNA/RNA polymerases"/>
    <property type="match status" value="1"/>
</dbReference>
<dbReference type="HOGENOM" id="CLU_001650_21_5_1"/>
<dbReference type="OMA" id="ICTLMSP"/>
<feature type="domain" description="Reverse transcriptase Ty1/copia-type" evidence="1">
    <location>
        <begin position="12"/>
        <end position="251"/>
    </location>
</feature>
<sequence length="275" mass="32248">MQEELDQFKRNCVWSLVSRPLNHPIVGTKWVFRNKVDEQGNVVRNKARLVAQGYNQEERIDYVETFAPVARIEAIRLLLAFACFMNFKLYQMDVKSAFLNGFIQEEVYVEQPPGFEDFEKPDHVLKLHKALYELKQAPRAWYERLSKFLVEKGYVRGNIDTTLFIKKYLNDLIVFQIYVDDIVFCVTNEALCKNFAKEMQGEFDMSMMGELKYFLGLQIKQSEKGIFINQERYIQDMLKKFDMLKLKPICTLMSPSTKLDADKKGKVLIKSSIEV</sequence>
<protein>
    <submittedName>
        <fullName evidence="2">Cysteine-rich RLK (RECEPTOR-like protein kinase) 8, putative</fullName>
    </submittedName>
</protein>
<dbReference type="Proteomes" id="UP000026915">
    <property type="component" value="Chromosome 10"/>
</dbReference>
<dbReference type="InterPro" id="IPR013103">
    <property type="entry name" value="RVT_2"/>
</dbReference>
<evidence type="ECO:0000313" key="2">
    <source>
        <dbReference type="EMBL" id="EOY19086.1"/>
    </source>
</evidence>
<keyword evidence="2" id="KW-0418">Kinase</keyword>